<proteinExistence type="predicted"/>
<dbReference type="InterPro" id="IPR036390">
    <property type="entry name" value="WH_DNA-bd_sf"/>
</dbReference>
<dbReference type="InterPro" id="IPR036388">
    <property type="entry name" value="WH-like_DNA-bd_sf"/>
</dbReference>
<dbReference type="SUPFAM" id="SSF46785">
    <property type="entry name" value="Winged helix' DNA-binding domain"/>
    <property type="match status" value="1"/>
</dbReference>
<dbReference type="Gene3D" id="1.10.10.10">
    <property type="entry name" value="Winged helix-like DNA-binding domain superfamily/Winged helix DNA-binding domain"/>
    <property type="match status" value="1"/>
</dbReference>
<reference evidence="2" key="1">
    <citation type="journal article" date="2020" name="mSystems">
        <title>Genome- and Community-Level Interaction Insights into Carbon Utilization and Element Cycling Functions of Hydrothermarchaeota in Hydrothermal Sediment.</title>
        <authorList>
            <person name="Zhou Z."/>
            <person name="Liu Y."/>
            <person name="Xu W."/>
            <person name="Pan J."/>
            <person name="Luo Z.H."/>
            <person name="Li M."/>
        </authorList>
    </citation>
    <scope>NUCLEOTIDE SEQUENCE [LARGE SCALE GENOMIC DNA]</scope>
    <source>
        <strain evidence="2">SpSt-966</strain>
    </source>
</reference>
<protein>
    <submittedName>
        <fullName evidence="2">PadR family transcriptional regulator</fullName>
    </submittedName>
</protein>
<comment type="caution">
    <text evidence="2">The sequence shown here is derived from an EMBL/GenBank/DDBJ whole genome shotgun (WGS) entry which is preliminary data.</text>
</comment>
<gene>
    <name evidence="2" type="ORF">ENX73_00825</name>
</gene>
<dbReference type="AlphaFoldDB" id="A0A7V3RDK8"/>
<accession>A0A7V3RDK8</accession>
<evidence type="ECO:0000259" key="1">
    <source>
        <dbReference type="Pfam" id="PF03551"/>
    </source>
</evidence>
<organism evidence="2">
    <name type="scientific">Mesoaciditoga lauensis</name>
    <dbReference type="NCBI Taxonomy" id="1495039"/>
    <lineage>
        <taxon>Bacteria</taxon>
        <taxon>Thermotogati</taxon>
        <taxon>Thermotogota</taxon>
        <taxon>Thermotogae</taxon>
        <taxon>Mesoaciditogales</taxon>
        <taxon>Mesoaciditogaceae</taxon>
        <taxon>Mesoaciditoga</taxon>
    </lineage>
</organism>
<dbReference type="EMBL" id="DTPE01000034">
    <property type="protein sequence ID" value="HGE74654.1"/>
    <property type="molecule type" value="Genomic_DNA"/>
</dbReference>
<dbReference type="InterPro" id="IPR005149">
    <property type="entry name" value="Tscrpt_reg_PadR_N"/>
</dbReference>
<sequence length="151" mass="17408">MKTAYPMLKMMLLNFLSENKEGTGYDFLKYAKEKGMPASAGTVYPQLSDLLDKKMIEQKIIGRRKIYSLTLEGDDFVKKLRENTDTLKLMMRKIGIVIGEKNPSMPEDIKIVAKNLLYALYDLSSKDFNSKVNLKETLKLIVESEDILRRF</sequence>
<evidence type="ECO:0000313" key="2">
    <source>
        <dbReference type="EMBL" id="HGE74654.1"/>
    </source>
</evidence>
<name>A0A7V3RDK8_9BACT</name>
<feature type="domain" description="Transcription regulator PadR N-terminal" evidence="1">
    <location>
        <begin position="12"/>
        <end position="77"/>
    </location>
</feature>
<dbReference type="Pfam" id="PF03551">
    <property type="entry name" value="PadR"/>
    <property type="match status" value="1"/>
</dbReference>